<sequence>MLKKRLLALGMCVILGASLLAGCGSAKSEDKSASAGKGKDIVMVWLPNESGDGYKASRDAIGALVEKATGKKVVHKLTTDYAIAVETMANNKAAIGYLGAQSFVEANKKNPKVLPFVVNSGASGTLKDAVYYSWLAVNKGDEDQYKKDGKYVIDNIQGKRFSFVSNSSTSGFKVPSAGIVSYFGKMDKWKNIKVADLLEGGPDKFFSEVLFGGSHQGAAMNLLNNKVDVAAFCDEIMNNYITLVSGDLNATGAVYKIKDGAAEPFNGMIGKEYVVIKSVPVLNSPMVMNTSMLTKEEQEKLVTVFTDPAVANNPAIFVPADSKATGSFKRTKNECFVKVENSWFDPIRALSN</sequence>
<comment type="caution">
    <text evidence="2">The sequence shown here is derived from an EMBL/GenBank/DDBJ whole genome shotgun (WGS) entry which is preliminary data.</text>
</comment>
<dbReference type="PANTHER" id="PTHR35841">
    <property type="entry name" value="PHOSPHONATES-BINDING PERIPLASMIC PROTEIN"/>
    <property type="match status" value="1"/>
</dbReference>
<dbReference type="SUPFAM" id="SSF53850">
    <property type="entry name" value="Periplasmic binding protein-like II"/>
    <property type="match status" value="1"/>
</dbReference>
<dbReference type="PROSITE" id="PS51257">
    <property type="entry name" value="PROKAR_LIPOPROTEIN"/>
    <property type="match status" value="1"/>
</dbReference>
<accession>A0A644W0S3</accession>
<dbReference type="Pfam" id="PF12974">
    <property type="entry name" value="Phosphonate-bd"/>
    <property type="match status" value="1"/>
</dbReference>
<proteinExistence type="predicted"/>
<dbReference type="AlphaFoldDB" id="A0A644W0S3"/>
<protein>
    <recommendedName>
        <fullName evidence="3">Phosphate-import protein PhnD</fullName>
    </recommendedName>
</protein>
<dbReference type="InterPro" id="IPR005770">
    <property type="entry name" value="PhnD"/>
</dbReference>
<keyword evidence="1" id="KW-0732">Signal</keyword>
<evidence type="ECO:0008006" key="3">
    <source>
        <dbReference type="Google" id="ProtNLM"/>
    </source>
</evidence>
<dbReference type="GO" id="GO:0055085">
    <property type="term" value="P:transmembrane transport"/>
    <property type="evidence" value="ECO:0007669"/>
    <property type="project" value="InterPro"/>
</dbReference>
<gene>
    <name evidence="2" type="ORF">SDC9_43508</name>
</gene>
<name>A0A644W0S3_9ZZZZ</name>
<dbReference type="GO" id="GO:0043190">
    <property type="term" value="C:ATP-binding cassette (ABC) transporter complex"/>
    <property type="evidence" value="ECO:0007669"/>
    <property type="project" value="InterPro"/>
</dbReference>
<dbReference type="EMBL" id="VSSQ01000549">
    <property type="protein sequence ID" value="MPL97319.1"/>
    <property type="molecule type" value="Genomic_DNA"/>
</dbReference>
<evidence type="ECO:0000313" key="2">
    <source>
        <dbReference type="EMBL" id="MPL97319.1"/>
    </source>
</evidence>
<evidence type="ECO:0000256" key="1">
    <source>
        <dbReference type="ARBA" id="ARBA00022729"/>
    </source>
</evidence>
<dbReference type="NCBIfam" id="TIGR01098">
    <property type="entry name" value="3A0109s03R"/>
    <property type="match status" value="1"/>
</dbReference>
<organism evidence="2">
    <name type="scientific">bioreactor metagenome</name>
    <dbReference type="NCBI Taxonomy" id="1076179"/>
    <lineage>
        <taxon>unclassified sequences</taxon>
        <taxon>metagenomes</taxon>
        <taxon>ecological metagenomes</taxon>
    </lineage>
</organism>
<dbReference type="PANTHER" id="PTHR35841:SF1">
    <property type="entry name" value="PHOSPHONATES-BINDING PERIPLASMIC PROTEIN"/>
    <property type="match status" value="1"/>
</dbReference>
<reference evidence="2" key="1">
    <citation type="submission" date="2019-08" db="EMBL/GenBank/DDBJ databases">
        <authorList>
            <person name="Kucharzyk K."/>
            <person name="Murdoch R.W."/>
            <person name="Higgins S."/>
            <person name="Loffler F."/>
        </authorList>
    </citation>
    <scope>NUCLEOTIDE SEQUENCE</scope>
</reference>
<dbReference type="Gene3D" id="3.40.190.10">
    <property type="entry name" value="Periplasmic binding protein-like II"/>
    <property type="match status" value="2"/>
</dbReference>